<dbReference type="Pfam" id="PF00001">
    <property type="entry name" value="7tm_1"/>
    <property type="match status" value="1"/>
</dbReference>
<sequence>MECLNATLVAEASCDTSAKVSRFIKRIAMPTVCAFGIVGNILNLTILTRRKLKKSFRTLEHAANLCLIALAVSDLMFCIVAFPTMFLPENNRYASNTGPLVKYRMYGTAVINVFIMESTLLTVTMSLERFMAICFPLRQDLYLTSRRIKYVIFCTVIFSILFNIPCLWRFEVVPHCGYAVANTTSGSSNSSTEHGYNRTGLPSLSQAFSKLGTAIADSVNPSPSDHTGKGYKFPDCEAGIDCLIDMSNRLATPSTSHSGGLLTRLTTASSGATSIPKSSLDLASGSVRRSSVHSSPSSFSSISVAVPSSLADGTALHLTGGVSNSTTHVTETFPILYYTVEEINYWEWDATYRMAWAIAGNFLPLILLFYFNVCLWRNIFRSYRMRRQFHRPNQSTRSSHILTLTLIVIVLMFFILVAPSELGLYIRLKVPLDPATANVTEDILNLMQTFNFSVNFILYCIISPYFRKTLKHIMFCGVYNIYQVSREWKKDFETSLM</sequence>
<feature type="transmembrane region" description="Helical" evidence="5">
    <location>
        <begin position="27"/>
        <end position="44"/>
    </location>
</feature>
<evidence type="ECO:0000313" key="7">
    <source>
        <dbReference type="EMBL" id="GFO20754.1"/>
    </source>
</evidence>
<dbReference type="SUPFAM" id="SSF81321">
    <property type="entry name" value="Family A G protein-coupled receptor-like"/>
    <property type="match status" value="2"/>
</dbReference>
<evidence type="ECO:0000256" key="2">
    <source>
        <dbReference type="ARBA" id="ARBA00022692"/>
    </source>
</evidence>
<accession>A0AAV4BPI2</accession>
<keyword evidence="3 5" id="KW-1133">Transmembrane helix</keyword>
<dbReference type="GO" id="GO:0008528">
    <property type="term" value="F:G protein-coupled peptide receptor activity"/>
    <property type="evidence" value="ECO:0007669"/>
    <property type="project" value="InterPro"/>
</dbReference>
<dbReference type="PRINTS" id="PR00237">
    <property type="entry name" value="GPCRRHODOPSN"/>
</dbReference>
<comment type="caution">
    <text evidence="7">The sequence shown here is derived from an EMBL/GenBank/DDBJ whole genome shotgun (WGS) entry which is preliminary data.</text>
</comment>
<evidence type="ECO:0000256" key="5">
    <source>
        <dbReference type="SAM" id="Phobius"/>
    </source>
</evidence>
<feature type="transmembrane region" description="Helical" evidence="5">
    <location>
        <begin position="401"/>
        <end position="426"/>
    </location>
</feature>
<feature type="transmembrane region" description="Helical" evidence="5">
    <location>
        <begin position="446"/>
        <end position="466"/>
    </location>
</feature>
<dbReference type="InterPro" id="IPR019427">
    <property type="entry name" value="7TM_GPCR_serpentine_rcpt_Srw"/>
</dbReference>
<feature type="domain" description="G-protein coupled receptors family 1 profile" evidence="6">
    <location>
        <begin position="39"/>
        <end position="459"/>
    </location>
</feature>
<keyword evidence="2 5" id="KW-0812">Transmembrane</keyword>
<dbReference type="PROSITE" id="PS50262">
    <property type="entry name" value="G_PROTEIN_RECEP_F1_2"/>
    <property type="match status" value="1"/>
</dbReference>
<keyword evidence="4 5" id="KW-0472">Membrane</keyword>
<dbReference type="Pfam" id="PF10324">
    <property type="entry name" value="7TM_GPCR_Srw"/>
    <property type="match status" value="1"/>
</dbReference>
<dbReference type="PANTHER" id="PTHR46641">
    <property type="entry name" value="FMRFAMIDE RECEPTOR-RELATED"/>
    <property type="match status" value="1"/>
</dbReference>
<proteinExistence type="predicted"/>
<feature type="transmembrane region" description="Helical" evidence="5">
    <location>
        <begin position="354"/>
        <end position="380"/>
    </location>
</feature>
<keyword evidence="7" id="KW-0675">Receptor</keyword>
<dbReference type="InterPro" id="IPR017452">
    <property type="entry name" value="GPCR_Rhodpsn_7TM"/>
</dbReference>
<dbReference type="AlphaFoldDB" id="A0AAV4BPI2"/>
<evidence type="ECO:0000256" key="4">
    <source>
        <dbReference type="ARBA" id="ARBA00023136"/>
    </source>
</evidence>
<gene>
    <name evidence="7" type="ORF">PoB_004725900</name>
</gene>
<feature type="transmembrane region" description="Helical" evidence="5">
    <location>
        <begin position="106"/>
        <end position="127"/>
    </location>
</feature>
<name>A0AAV4BPI2_9GAST</name>
<evidence type="ECO:0000259" key="6">
    <source>
        <dbReference type="PROSITE" id="PS50262"/>
    </source>
</evidence>
<evidence type="ECO:0000256" key="3">
    <source>
        <dbReference type="ARBA" id="ARBA00022989"/>
    </source>
</evidence>
<dbReference type="GO" id="GO:0016020">
    <property type="term" value="C:membrane"/>
    <property type="evidence" value="ECO:0007669"/>
    <property type="project" value="UniProtKB-SubCell"/>
</dbReference>
<reference evidence="7 8" key="1">
    <citation type="journal article" date="2021" name="Elife">
        <title>Chloroplast acquisition without the gene transfer in kleptoplastic sea slugs, Plakobranchus ocellatus.</title>
        <authorList>
            <person name="Maeda T."/>
            <person name="Takahashi S."/>
            <person name="Yoshida T."/>
            <person name="Shimamura S."/>
            <person name="Takaki Y."/>
            <person name="Nagai Y."/>
            <person name="Toyoda A."/>
            <person name="Suzuki Y."/>
            <person name="Arimoto A."/>
            <person name="Ishii H."/>
            <person name="Satoh N."/>
            <person name="Nishiyama T."/>
            <person name="Hasebe M."/>
            <person name="Maruyama T."/>
            <person name="Minagawa J."/>
            <person name="Obokata J."/>
            <person name="Shigenobu S."/>
        </authorList>
    </citation>
    <scope>NUCLEOTIDE SEQUENCE [LARGE SCALE GENOMIC DNA]</scope>
</reference>
<dbReference type="PANTHER" id="PTHR46641:SF2">
    <property type="entry name" value="FMRFAMIDE RECEPTOR"/>
    <property type="match status" value="1"/>
</dbReference>
<organism evidence="7 8">
    <name type="scientific">Plakobranchus ocellatus</name>
    <dbReference type="NCBI Taxonomy" id="259542"/>
    <lineage>
        <taxon>Eukaryota</taxon>
        <taxon>Metazoa</taxon>
        <taxon>Spiralia</taxon>
        <taxon>Lophotrochozoa</taxon>
        <taxon>Mollusca</taxon>
        <taxon>Gastropoda</taxon>
        <taxon>Heterobranchia</taxon>
        <taxon>Euthyneura</taxon>
        <taxon>Panpulmonata</taxon>
        <taxon>Sacoglossa</taxon>
        <taxon>Placobranchoidea</taxon>
        <taxon>Plakobranchidae</taxon>
        <taxon>Plakobranchus</taxon>
    </lineage>
</organism>
<dbReference type="InterPro" id="IPR052954">
    <property type="entry name" value="GPCR-Ligand_Int"/>
</dbReference>
<keyword evidence="8" id="KW-1185">Reference proteome</keyword>
<feature type="transmembrane region" description="Helical" evidence="5">
    <location>
        <begin position="65"/>
        <end position="86"/>
    </location>
</feature>
<evidence type="ECO:0000313" key="8">
    <source>
        <dbReference type="Proteomes" id="UP000735302"/>
    </source>
</evidence>
<dbReference type="Proteomes" id="UP000735302">
    <property type="component" value="Unassembled WGS sequence"/>
</dbReference>
<feature type="transmembrane region" description="Helical" evidence="5">
    <location>
        <begin position="148"/>
        <end position="170"/>
    </location>
</feature>
<dbReference type="InterPro" id="IPR000276">
    <property type="entry name" value="GPCR_Rhodpsn"/>
</dbReference>
<protein>
    <submittedName>
        <fullName evidence="7">FMRFamide receptor</fullName>
    </submittedName>
</protein>
<dbReference type="EMBL" id="BLXT01005191">
    <property type="protein sequence ID" value="GFO20754.1"/>
    <property type="molecule type" value="Genomic_DNA"/>
</dbReference>
<evidence type="ECO:0000256" key="1">
    <source>
        <dbReference type="ARBA" id="ARBA00004370"/>
    </source>
</evidence>
<comment type="subcellular location">
    <subcellularLocation>
        <location evidence="1">Membrane</location>
    </subcellularLocation>
</comment>
<dbReference type="CDD" id="cd14978">
    <property type="entry name" value="7tmA_FMRFamide_R-like"/>
    <property type="match status" value="1"/>
</dbReference>
<dbReference type="Gene3D" id="1.20.1070.10">
    <property type="entry name" value="Rhodopsin 7-helix transmembrane proteins"/>
    <property type="match status" value="2"/>
</dbReference>